<evidence type="ECO:0000313" key="1">
    <source>
        <dbReference type="EMBL" id="CCV63772.1"/>
    </source>
</evidence>
<protein>
    <recommendedName>
        <fullName evidence="3">Nucleotide kinase</fullName>
    </recommendedName>
</protein>
<dbReference type="Pfam" id="PF13238">
    <property type="entry name" value="AAA_18"/>
    <property type="match status" value="1"/>
</dbReference>
<organism evidence="1 2">
    <name type="scientific">Alteracholeplasma palmae (strain ATCC 49389 / J233)</name>
    <name type="common">Acholeplasma palmae</name>
    <dbReference type="NCBI Taxonomy" id="1318466"/>
    <lineage>
        <taxon>Bacteria</taxon>
        <taxon>Bacillati</taxon>
        <taxon>Mycoplasmatota</taxon>
        <taxon>Mollicutes</taxon>
        <taxon>Acholeplasmatales</taxon>
        <taxon>Acholeplasmataceae</taxon>
        <taxon>Acholeplasma</taxon>
    </lineage>
</organism>
<dbReference type="STRING" id="1318466.BN85401950"/>
<dbReference type="HOGENOM" id="CLU_102890_0_0_14"/>
<dbReference type="Gene3D" id="3.40.50.300">
    <property type="entry name" value="P-loop containing nucleotide triphosphate hydrolases"/>
    <property type="match status" value="1"/>
</dbReference>
<evidence type="ECO:0008006" key="3">
    <source>
        <dbReference type="Google" id="ProtNLM"/>
    </source>
</evidence>
<evidence type="ECO:0000313" key="2">
    <source>
        <dbReference type="Proteomes" id="UP000032740"/>
    </source>
</evidence>
<dbReference type="OrthoDB" id="1550822at2"/>
<keyword evidence="2" id="KW-1185">Reference proteome</keyword>
<dbReference type="KEGG" id="apal:BN85401950"/>
<reference evidence="1 2" key="1">
    <citation type="journal article" date="2013" name="J. Mol. Microbiol. Biotechnol.">
        <title>Analysis of the Complete Genomes of Acholeplasma brassicae , A. palmae and A. laidlawii and Their Comparison to the Obligate Parasites from ' Candidatus Phytoplasma'.</title>
        <authorList>
            <person name="Kube M."/>
            <person name="Siewert C."/>
            <person name="Migdoll A.M."/>
            <person name="Duduk B."/>
            <person name="Holz S."/>
            <person name="Rabus R."/>
            <person name="Seemuller E."/>
            <person name="Mitrovic J."/>
            <person name="Muller I."/>
            <person name="Buttner C."/>
            <person name="Reinhardt R."/>
        </authorList>
    </citation>
    <scope>NUCLEOTIDE SEQUENCE [LARGE SCALE GENOMIC DNA]</scope>
    <source>
        <strain evidence="1 2">J233</strain>
    </source>
</reference>
<dbReference type="AlphaFoldDB" id="U4KJX3"/>
<accession>U4KJX3</accession>
<dbReference type="RefSeq" id="WP_026655067.1">
    <property type="nucleotide sequence ID" value="NC_022538.1"/>
</dbReference>
<name>U4KJX3_ALTPJ</name>
<dbReference type="SUPFAM" id="SSF52540">
    <property type="entry name" value="P-loop containing nucleoside triphosphate hydrolases"/>
    <property type="match status" value="1"/>
</dbReference>
<sequence length="165" mass="18909">MKKIYMIGGTMGVGKTTISTALNKKLNNSVFLDGDWCWHSSPFQVNDETKQMVLDNIVYILNNFIKTTSYENIIFCWVMDKQEIIDHISGRLEASNHKLVKISLICSEIELKERLNSDIEKGLREPNIIKRSVERLGLFKTLKTIKIDTTSKSISNIVKEIESIQ</sequence>
<dbReference type="InterPro" id="IPR027417">
    <property type="entry name" value="P-loop_NTPase"/>
</dbReference>
<gene>
    <name evidence="1" type="ORF">BN85401950</name>
</gene>
<dbReference type="EMBL" id="FO681347">
    <property type="protein sequence ID" value="CCV63772.1"/>
    <property type="molecule type" value="Genomic_DNA"/>
</dbReference>
<dbReference type="Proteomes" id="UP000032740">
    <property type="component" value="Chromosome"/>
</dbReference>
<proteinExistence type="predicted"/>